<evidence type="ECO:0000313" key="4">
    <source>
        <dbReference type="EMBL" id="CEF53925.1"/>
    </source>
</evidence>
<dbReference type="InterPro" id="IPR005269">
    <property type="entry name" value="LOG"/>
</dbReference>
<keyword evidence="7" id="KW-1185">Reference proteome</keyword>
<dbReference type="Gene3D" id="3.40.50.450">
    <property type="match status" value="1"/>
</dbReference>
<proteinExistence type="inferred from homology"/>
<dbReference type="GO" id="GO:0005829">
    <property type="term" value="C:cytosol"/>
    <property type="evidence" value="ECO:0007669"/>
    <property type="project" value="TreeGrafter"/>
</dbReference>
<sequence length="194" mass="20868">MSLTVRSVAVFCGSRMGEKPVYRQTAELTGKTLAEKNIRLIYGGGANGLMGVVADSVIKSGGAVTGVIPEFLKTRERMHEKVSQLIVTDSMHARKQIMFSEADAFWILPGGFGTFDETMEILTWKQLGQHKKPILLINVDGWADAMVAMLDAAVRQGFASAEARALLQVVPDVQSALTCSTVADQVDGLPVSAL</sequence>
<organism evidence="4 6">
    <name type="scientific">Acetobacter ghanensis</name>
    <dbReference type="NCBI Taxonomy" id="431306"/>
    <lineage>
        <taxon>Bacteria</taxon>
        <taxon>Pseudomonadati</taxon>
        <taxon>Pseudomonadota</taxon>
        <taxon>Alphaproteobacteria</taxon>
        <taxon>Acetobacterales</taxon>
        <taxon>Acetobacteraceae</taxon>
        <taxon>Acetobacter</taxon>
    </lineage>
</organism>
<dbReference type="EMBL" id="LN609302">
    <property type="protein sequence ID" value="CEF53925.1"/>
    <property type="molecule type" value="Genomic_DNA"/>
</dbReference>
<dbReference type="NCBIfam" id="TIGR00730">
    <property type="entry name" value="Rossman fold protein, TIGR00730 family"/>
    <property type="match status" value="1"/>
</dbReference>
<dbReference type="Proteomes" id="UP000657200">
    <property type="component" value="Unassembled WGS sequence"/>
</dbReference>
<dbReference type="PANTHER" id="PTHR31223">
    <property type="entry name" value="LOG FAMILY PROTEIN YJL055W"/>
    <property type="match status" value="1"/>
</dbReference>
<reference evidence="5 7" key="3">
    <citation type="journal article" date="2020" name="Int. J. Syst. Evol. Microbiol.">
        <title>Novel acetic acid bacteria from cider fermentations: Acetobacter conturbans sp. nov. and Acetobacter fallax sp. nov.</title>
        <authorList>
            <person name="Sombolestani A.S."/>
            <person name="Cleenwerck I."/>
            <person name="Cnockaert M."/>
            <person name="Borremans W."/>
            <person name="Wieme A.D."/>
            <person name="De Vuyst L."/>
            <person name="Vandamme P."/>
        </authorList>
    </citation>
    <scope>NUCLEOTIDE SEQUENCE [LARGE SCALE GENOMIC DNA]</scope>
    <source>
        <strain evidence="5 7">LMG 23848</strain>
    </source>
</reference>
<dbReference type="RefSeq" id="WP_059022781.1">
    <property type="nucleotide sequence ID" value="NZ_LN609302.1"/>
</dbReference>
<comment type="similarity">
    <text evidence="2 3">Belongs to the LOG family.</text>
</comment>
<evidence type="ECO:0000313" key="6">
    <source>
        <dbReference type="Proteomes" id="UP000068250"/>
    </source>
</evidence>
<evidence type="ECO:0000313" key="5">
    <source>
        <dbReference type="EMBL" id="NHO39981.1"/>
    </source>
</evidence>
<evidence type="ECO:0000256" key="2">
    <source>
        <dbReference type="ARBA" id="ARBA00006763"/>
    </source>
</evidence>
<evidence type="ECO:0000256" key="3">
    <source>
        <dbReference type="RuleBase" id="RU363015"/>
    </source>
</evidence>
<dbReference type="EC" id="3.2.2.n1" evidence="3"/>
<accession>A0A0U5BFZ2</accession>
<dbReference type="InterPro" id="IPR031100">
    <property type="entry name" value="LOG_fam"/>
</dbReference>
<dbReference type="STRING" id="431306.AGA_485"/>
<gene>
    <name evidence="4" type="ORF">AGA_485</name>
    <name evidence="5" type="ORF">GOB80_09885</name>
</gene>
<evidence type="ECO:0000313" key="7">
    <source>
        <dbReference type="Proteomes" id="UP000657200"/>
    </source>
</evidence>
<dbReference type="GO" id="GO:0008714">
    <property type="term" value="F:AMP nucleosidase activity"/>
    <property type="evidence" value="ECO:0007669"/>
    <property type="project" value="UniProtKB-EC"/>
</dbReference>
<dbReference type="SUPFAM" id="SSF102405">
    <property type="entry name" value="MCP/YpsA-like"/>
    <property type="match status" value="1"/>
</dbReference>
<keyword evidence="3" id="KW-0203">Cytokinin biosynthesis</keyword>
<dbReference type="EMBL" id="WOTE01000005">
    <property type="protein sequence ID" value="NHO39981.1"/>
    <property type="molecule type" value="Genomic_DNA"/>
</dbReference>
<reference evidence="6" key="1">
    <citation type="submission" date="2014-09" db="EMBL/GenBank/DDBJ databases">
        <authorList>
            <person name="Illeghems K.G."/>
        </authorList>
    </citation>
    <scope>NUCLEOTIDE SEQUENCE [LARGE SCALE GENOMIC DNA]</scope>
    <source>
        <strain evidence="6">LMG 23848T</strain>
    </source>
</reference>
<comment type="catalytic activity">
    <reaction evidence="1">
        <text>AMP + H2O = D-ribose 5-phosphate + adenine</text>
        <dbReference type="Rhea" id="RHEA:20129"/>
        <dbReference type="ChEBI" id="CHEBI:15377"/>
        <dbReference type="ChEBI" id="CHEBI:16708"/>
        <dbReference type="ChEBI" id="CHEBI:78346"/>
        <dbReference type="ChEBI" id="CHEBI:456215"/>
        <dbReference type="EC" id="3.2.2.4"/>
    </reaction>
</comment>
<dbReference type="GO" id="GO:0009691">
    <property type="term" value="P:cytokinin biosynthetic process"/>
    <property type="evidence" value="ECO:0007669"/>
    <property type="project" value="UniProtKB-UniRule"/>
</dbReference>
<dbReference type="Pfam" id="PF03641">
    <property type="entry name" value="Lysine_decarbox"/>
    <property type="match status" value="1"/>
</dbReference>
<protein>
    <recommendedName>
        <fullName evidence="3">Cytokinin riboside 5'-monophosphate phosphoribohydrolase</fullName>
        <ecNumber evidence="3">3.2.2.n1</ecNumber>
    </recommendedName>
</protein>
<dbReference type="PANTHER" id="PTHR31223:SF70">
    <property type="entry name" value="LOG FAMILY PROTEIN YJL055W"/>
    <property type="match status" value="1"/>
</dbReference>
<dbReference type="OrthoDB" id="9801098at2"/>
<keyword evidence="3" id="KW-0378">Hydrolase</keyword>
<name>A0A0U5BFZ2_9PROT</name>
<dbReference type="PATRIC" id="fig|431306.5.peg.460"/>
<evidence type="ECO:0000256" key="1">
    <source>
        <dbReference type="ARBA" id="ARBA00000274"/>
    </source>
</evidence>
<dbReference type="AlphaFoldDB" id="A0A0U5BFZ2"/>
<dbReference type="Proteomes" id="UP000068250">
    <property type="component" value="Chromosome I"/>
</dbReference>
<reference evidence="4" key="2">
    <citation type="submission" date="2014-09" db="EMBL/GenBank/DDBJ databases">
        <authorList>
            <person name="Magalhaes I.L.F."/>
            <person name="Oliveira U."/>
            <person name="Santos F.R."/>
            <person name="Vidigal T.H.D.A."/>
            <person name="Brescovit A.D."/>
            <person name="Santos A.J."/>
        </authorList>
    </citation>
    <scope>NUCLEOTIDE SEQUENCE</scope>
    <source>
        <strain evidence="4">LMG 23848T</strain>
    </source>
</reference>